<dbReference type="InterPro" id="IPR050925">
    <property type="entry name" value="Rhomboid_protease_S54"/>
</dbReference>
<dbReference type="PANTHER" id="PTHR43731">
    <property type="entry name" value="RHOMBOID PROTEASE"/>
    <property type="match status" value="1"/>
</dbReference>
<evidence type="ECO:0000259" key="7">
    <source>
        <dbReference type="Pfam" id="PF01694"/>
    </source>
</evidence>
<dbReference type="SUPFAM" id="SSF144091">
    <property type="entry name" value="Rhomboid-like"/>
    <property type="match status" value="1"/>
</dbReference>
<evidence type="ECO:0000256" key="6">
    <source>
        <dbReference type="SAM" id="Phobius"/>
    </source>
</evidence>
<evidence type="ECO:0000256" key="5">
    <source>
        <dbReference type="SAM" id="MobiDB-lite"/>
    </source>
</evidence>
<keyword evidence="9" id="KW-1185">Reference proteome</keyword>
<feature type="domain" description="Peptidase S54 rhomboid" evidence="7">
    <location>
        <begin position="54"/>
        <end position="183"/>
    </location>
</feature>
<keyword evidence="2 6" id="KW-0812">Transmembrane</keyword>
<evidence type="ECO:0000313" key="9">
    <source>
        <dbReference type="Proteomes" id="UP001601627"/>
    </source>
</evidence>
<feature type="transmembrane region" description="Helical" evidence="6">
    <location>
        <begin position="21"/>
        <end position="42"/>
    </location>
</feature>
<dbReference type="Proteomes" id="UP001601627">
    <property type="component" value="Unassembled WGS sequence"/>
</dbReference>
<keyword evidence="8" id="KW-0645">Protease</keyword>
<evidence type="ECO:0000256" key="4">
    <source>
        <dbReference type="ARBA" id="ARBA00023136"/>
    </source>
</evidence>
<feature type="compositionally biased region" description="Pro residues" evidence="5">
    <location>
        <begin position="207"/>
        <end position="221"/>
    </location>
</feature>
<comment type="caution">
    <text evidence="8">The sequence shown here is derived from an EMBL/GenBank/DDBJ whole genome shotgun (WGS) entry which is preliminary data.</text>
</comment>
<evidence type="ECO:0000313" key="8">
    <source>
        <dbReference type="EMBL" id="MFF1275257.1"/>
    </source>
</evidence>
<dbReference type="EMBL" id="JBHVZQ010000014">
    <property type="protein sequence ID" value="MFF1275257.1"/>
    <property type="molecule type" value="Genomic_DNA"/>
</dbReference>
<evidence type="ECO:0000256" key="3">
    <source>
        <dbReference type="ARBA" id="ARBA00022989"/>
    </source>
</evidence>
<feature type="transmembrane region" description="Helical" evidence="6">
    <location>
        <begin position="145"/>
        <end position="164"/>
    </location>
</feature>
<gene>
    <name evidence="8" type="ORF">ACFVZC_17860</name>
</gene>
<reference evidence="8 9" key="1">
    <citation type="submission" date="2024-09" db="EMBL/GenBank/DDBJ databases">
        <title>The Natural Products Discovery Center: Release of the First 8490 Sequenced Strains for Exploring Actinobacteria Biosynthetic Diversity.</title>
        <authorList>
            <person name="Kalkreuter E."/>
            <person name="Kautsar S.A."/>
            <person name="Yang D."/>
            <person name="Bader C.D."/>
            <person name="Teijaro C.N."/>
            <person name="Fluegel L."/>
            <person name="Davis C.M."/>
            <person name="Simpson J.R."/>
            <person name="Lauterbach L."/>
            <person name="Steele A.D."/>
            <person name="Gui C."/>
            <person name="Meng S."/>
            <person name="Li G."/>
            <person name="Viehrig K."/>
            <person name="Ye F."/>
            <person name="Su P."/>
            <person name="Kiefer A.F."/>
            <person name="Nichols A."/>
            <person name="Cepeda A.J."/>
            <person name="Yan W."/>
            <person name="Fan B."/>
            <person name="Jiang Y."/>
            <person name="Adhikari A."/>
            <person name="Zheng C.-J."/>
            <person name="Schuster L."/>
            <person name="Cowan T.M."/>
            <person name="Smanski M.J."/>
            <person name="Chevrette M.G."/>
            <person name="De Carvalho L.P.S."/>
            <person name="Shen B."/>
        </authorList>
    </citation>
    <scope>NUCLEOTIDE SEQUENCE [LARGE SCALE GENOMIC DNA]</scope>
    <source>
        <strain evidence="8 9">NPDC058328</strain>
    </source>
</reference>
<dbReference type="Gene3D" id="1.20.1540.10">
    <property type="entry name" value="Rhomboid-like"/>
    <property type="match status" value="1"/>
</dbReference>
<organism evidence="8 9">
    <name type="scientific">Streptomyces marokkonensis</name>
    <dbReference type="NCBI Taxonomy" id="324855"/>
    <lineage>
        <taxon>Bacteria</taxon>
        <taxon>Bacillati</taxon>
        <taxon>Actinomycetota</taxon>
        <taxon>Actinomycetes</taxon>
        <taxon>Kitasatosporales</taxon>
        <taxon>Streptomycetaceae</taxon>
        <taxon>Streptomyces</taxon>
    </lineage>
</organism>
<proteinExistence type="predicted"/>
<protein>
    <submittedName>
        <fullName evidence="8">Rhomboid family intramembrane serine protease</fullName>
        <ecNumber evidence="8">3.4.21.-</ecNumber>
    </submittedName>
</protein>
<evidence type="ECO:0000256" key="1">
    <source>
        <dbReference type="ARBA" id="ARBA00004141"/>
    </source>
</evidence>
<feature type="transmembrane region" description="Helical" evidence="6">
    <location>
        <begin position="62"/>
        <end position="86"/>
    </location>
</feature>
<feature type="transmembrane region" description="Helical" evidence="6">
    <location>
        <begin position="118"/>
        <end position="138"/>
    </location>
</feature>
<keyword evidence="8" id="KW-0378">Hydrolase</keyword>
<accession>A0ABW6Q7S0</accession>
<dbReference type="InterPro" id="IPR022764">
    <property type="entry name" value="Peptidase_S54_rhomboid_dom"/>
</dbReference>
<dbReference type="RefSeq" id="WP_388235700.1">
    <property type="nucleotide sequence ID" value="NZ_JBHVZQ010000014.1"/>
</dbReference>
<dbReference type="PANTHER" id="PTHR43731:SF9">
    <property type="entry name" value="SLR1461 PROTEIN"/>
    <property type="match status" value="1"/>
</dbReference>
<dbReference type="EC" id="3.4.21.-" evidence="8"/>
<feature type="non-terminal residue" evidence="8">
    <location>
        <position position="221"/>
    </location>
</feature>
<feature type="transmembrane region" description="Helical" evidence="6">
    <location>
        <begin position="93"/>
        <end position="112"/>
    </location>
</feature>
<sequence length="221" mass="22213">MSGTHPGWSRGDRARTAAELMAGWVALLWLLEVVDVATGHALDDFGIVPRTPSELADVLPAAFVHFGFAHVAANTVPLLVLGFLAALGGIRRFLAVCALIVVADGLGVWLLSPAHTNTAGASGLIFGLFGFLLVSGFVERRPLGVLAGVLVAAVWGGSILAGLAPTQSGVSWQGHLIGLVAGVGGGGVGGRPPPPPPRAGGGRAGGGPPPPPPTPRPPQRA</sequence>
<dbReference type="InterPro" id="IPR035952">
    <property type="entry name" value="Rhomboid-like_sf"/>
</dbReference>
<name>A0ABW6Q7S0_9ACTN</name>
<comment type="subcellular location">
    <subcellularLocation>
        <location evidence="1">Membrane</location>
        <topology evidence="1">Multi-pass membrane protein</topology>
    </subcellularLocation>
</comment>
<dbReference type="GO" id="GO:0008233">
    <property type="term" value="F:peptidase activity"/>
    <property type="evidence" value="ECO:0007669"/>
    <property type="project" value="UniProtKB-KW"/>
</dbReference>
<dbReference type="Pfam" id="PF01694">
    <property type="entry name" value="Rhomboid"/>
    <property type="match status" value="1"/>
</dbReference>
<evidence type="ECO:0000256" key="2">
    <source>
        <dbReference type="ARBA" id="ARBA00022692"/>
    </source>
</evidence>
<feature type="region of interest" description="Disordered" evidence="5">
    <location>
        <begin position="187"/>
        <end position="221"/>
    </location>
</feature>
<dbReference type="GO" id="GO:0006508">
    <property type="term" value="P:proteolysis"/>
    <property type="evidence" value="ECO:0007669"/>
    <property type="project" value="UniProtKB-KW"/>
</dbReference>
<keyword evidence="4 6" id="KW-0472">Membrane</keyword>
<keyword evidence="3 6" id="KW-1133">Transmembrane helix</keyword>